<proteinExistence type="predicted"/>
<evidence type="ECO:0000313" key="2">
    <source>
        <dbReference type="EMBL" id="CAI2367733.1"/>
    </source>
</evidence>
<dbReference type="AlphaFoldDB" id="A0AAD1UED4"/>
<gene>
    <name evidence="2" type="ORF">ECRASSUSDP1_LOCUS9021</name>
</gene>
<comment type="caution">
    <text evidence="2">The sequence shown here is derived from an EMBL/GenBank/DDBJ whole genome shotgun (WGS) entry which is preliminary data.</text>
</comment>
<evidence type="ECO:0000313" key="3">
    <source>
        <dbReference type="Proteomes" id="UP001295684"/>
    </source>
</evidence>
<keyword evidence="3" id="KW-1185">Reference proteome</keyword>
<dbReference type="EMBL" id="CAMPGE010008848">
    <property type="protein sequence ID" value="CAI2367733.1"/>
    <property type="molecule type" value="Genomic_DNA"/>
</dbReference>
<dbReference type="Proteomes" id="UP001295684">
    <property type="component" value="Unassembled WGS sequence"/>
</dbReference>
<name>A0AAD1UED4_EUPCR</name>
<organism evidence="2 3">
    <name type="scientific">Euplotes crassus</name>
    <dbReference type="NCBI Taxonomy" id="5936"/>
    <lineage>
        <taxon>Eukaryota</taxon>
        <taxon>Sar</taxon>
        <taxon>Alveolata</taxon>
        <taxon>Ciliophora</taxon>
        <taxon>Intramacronucleata</taxon>
        <taxon>Spirotrichea</taxon>
        <taxon>Hypotrichia</taxon>
        <taxon>Euplotida</taxon>
        <taxon>Euplotidae</taxon>
        <taxon>Moneuplotes</taxon>
    </lineage>
</organism>
<feature type="region of interest" description="Disordered" evidence="1">
    <location>
        <begin position="171"/>
        <end position="210"/>
    </location>
</feature>
<reference evidence="2" key="1">
    <citation type="submission" date="2023-07" db="EMBL/GenBank/DDBJ databases">
        <authorList>
            <consortium name="AG Swart"/>
            <person name="Singh M."/>
            <person name="Singh A."/>
            <person name="Seah K."/>
            <person name="Emmerich C."/>
        </authorList>
    </citation>
    <scope>NUCLEOTIDE SEQUENCE</scope>
    <source>
        <strain evidence="2">DP1</strain>
    </source>
</reference>
<protein>
    <submittedName>
        <fullName evidence="2">Uncharacterized protein</fullName>
    </submittedName>
</protein>
<accession>A0AAD1UED4</accession>
<evidence type="ECO:0000256" key="1">
    <source>
        <dbReference type="SAM" id="MobiDB-lite"/>
    </source>
</evidence>
<sequence length="210" mass="24386">MSKIIQESKQDKARRKFRRWVDRSYTTLRVKMVPSMLHTLCKLKLKMITYQRKKLGRNRMQSKQSLHSTSSLSFEVAGERSHVIEENATQKLSGHGEWRYYDQLVEMSSLQNSVFSDVREKPTKICYTLTNPEDNVQDATCESKDSDPQQKRFSIKDILLGKHRTKSLTHIREEDQQRDQPIGLVSGSARNSNVPNPTCVKSEVEKIEQN</sequence>